<evidence type="ECO:0000313" key="4">
    <source>
        <dbReference type="EMBL" id="KUF14711.1"/>
    </source>
</evidence>
<dbReference type="InterPro" id="IPR003658">
    <property type="entry name" value="Anti-sigma_ant"/>
</dbReference>
<dbReference type="EMBL" id="LOCL01000058">
    <property type="protein sequence ID" value="KUF14711.1"/>
    <property type="molecule type" value="Genomic_DNA"/>
</dbReference>
<accession>A0A0W7WW38</accession>
<keyword evidence="5" id="KW-1185">Reference proteome</keyword>
<feature type="domain" description="STAS" evidence="3">
    <location>
        <begin position="16"/>
        <end position="125"/>
    </location>
</feature>
<comment type="similarity">
    <text evidence="1 2">Belongs to the anti-sigma-factor antagonist family.</text>
</comment>
<proteinExistence type="inferred from homology"/>
<sequence length="129" mass="14122">MHQDELSHFTRDTPDLPPRVYEVGDAVVIELRGEIDLVAFQQTTPLIDAVTAGPTRTVVLDLTRTTFLDCSGLALLMRARRRLSARDAHLGVVCTDRMSLRVMGITGLKATLSPVASVREALTHAETDP</sequence>
<dbReference type="OrthoDB" id="4284170at2"/>
<evidence type="ECO:0000256" key="2">
    <source>
        <dbReference type="RuleBase" id="RU003749"/>
    </source>
</evidence>
<dbReference type="PANTHER" id="PTHR33495">
    <property type="entry name" value="ANTI-SIGMA FACTOR ANTAGONIST TM_1081-RELATED-RELATED"/>
    <property type="match status" value="1"/>
</dbReference>
<dbReference type="RefSeq" id="WP_058851222.1">
    <property type="nucleotide sequence ID" value="NZ_LOCL01000058.1"/>
</dbReference>
<dbReference type="Proteomes" id="UP000054804">
    <property type="component" value="Unassembled WGS sequence"/>
</dbReference>
<dbReference type="NCBIfam" id="TIGR00377">
    <property type="entry name" value="ant_ant_sig"/>
    <property type="match status" value="1"/>
</dbReference>
<dbReference type="GO" id="GO:0043856">
    <property type="term" value="F:anti-sigma factor antagonist activity"/>
    <property type="evidence" value="ECO:0007669"/>
    <property type="project" value="InterPro"/>
</dbReference>
<dbReference type="Pfam" id="PF01740">
    <property type="entry name" value="STAS"/>
    <property type="match status" value="1"/>
</dbReference>
<evidence type="ECO:0000259" key="3">
    <source>
        <dbReference type="PROSITE" id="PS50801"/>
    </source>
</evidence>
<protein>
    <recommendedName>
        <fullName evidence="2">Anti-sigma factor antagonist</fullName>
    </recommendedName>
</protein>
<dbReference type="PROSITE" id="PS50801">
    <property type="entry name" value="STAS"/>
    <property type="match status" value="1"/>
</dbReference>
<dbReference type="InterPro" id="IPR036513">
    <property type="entry name" value="STAS_dom_sf"/>
</dbReference>
<dbReference type="CDD" id="cd07043">
    <property type="entry name" value="STAS_anti-anti-sigma_factors"/>
    <property type="match status" value="1"/>
</dbReference>
<evidence type="ECO:0000313" key="5">
    <source>
        <dbReference type="Proteomes" id="UP000054804"/>
    </source>
</evidence>
<dbReference type="InterPro" id="IPR002645">
    <property type="entry name" value="STAS_dom"/>
</dbReference>
<gene>
    <name evidence="4" type="ORF">AT728_28710</name>
</gene>
<dbReference type="AlphaFoldDB" id="A0A0W7WW38"/>
<reference evidence="4 5" key="1">
    <citation type="submission" date="2015-12" db="EMBL/GenBank/DDBJ databases">
        <title>Draft genome sequence of Streptomyces silvensis ATCC 53525, a producer of novel hormone antagonists.</title>
        <authorList>
            <person name="Johnston C.W."/>
            <person name="Li Y."/>
            <person name="Magarvey N.A."/>
        </authorList>
    </citation>
    <scope>NUCLEOTIDE SEQUENCE [LARGE SCALE GENOMIC DNA]</scope>
    <source>
        <strain evidence="4 5">ATCC 53525</strain>
    </source>
</reference>
<dbReference type="PANTHER" id="PTHR33495:SF2">
    <property type="entry name" value="ANTI-SIGMA FACTOR ANTAGONIST TM_1081-RELATED"/>
    <property type="match status" value="1"/>
</dbReference>
<dbReference type="SUPFAM" id="SSF52091">
    <property type="entry name" value="SpoIIaa-like"/>
    <property type="match status" value="1"/>
</dbReference>
<dbReference type="Gene3D" id="3.30.750.24">
    <property type="entry name" value="STAS domain"/>
    <property type="match status" value="1"/>
</dbReference>
<organism evidence="4 5">
    <name type="scientific">Streptomyces silvensis</name>
    <dbReference type="NCBI Taxonomy" id="1765722"/>
    <lineage>
        <taxon>Bacteria</taxon>
        <taxon>Bacillati</taxon>
        <taxon>Actinomycetota</taxon>
        <taxon>Actinomycetes</taxon>
        <taxon>Kitasatosporales</taxon>
        <taxon>Streptomycetaceae</taxon>
        <taxon>Streptomyces</taxon>
    </lineage>
</organism>
<comment type="caution">
    <text evidence="4">The sequence shown here is derived from an EMBL/GenBank/DDBJ whole genome shotgun (WGS) entry which is preliminary data.</text>
</comment>
<name>A0A0W7WW38_9ACTN</name>
<dbReference type="STRING" id="1765722.AT728_28710"/>
<evidence type="ECO:0000256" key="1">
    <source>
        <dbReference type="ARBA" id="ARBA00009013"/>
    </source>
</evidence>